<sequence length="185" mass="20640">MLVMCLTSSASAAVSENETFVEDAAQLRLEETREKLGEDAVQEMEDYLELQKNLPAVVRAMPGGGSALAYAGTNNDSRVVYLNYIDGMDLSDEEKVEYKNKLIDVWDRYPDDIKVTDYAFMAKMAGLMEEEAKNVRDEAHFDEDGNLVIIVNETTQEEPGTNKQTPGFTSIMLIIGLLLSARSRK</sequence>
<keyword evidence="2" id="KW-1185">Reference proteome</keyword>
<evidence type="ECO:0000313" key="1">
    <source>
        <dbReference type="EMBL" id="MEL4306101.1"/>
    </source>
</evidence>
<accession>A0ABU9KVN3</accession>
<proteinExistence type="predicted"/>
<dbReference type="RefSeq" id="WP_342127698.1">
    <property type="nucleotide sequence ID" value="NZ_JBCAUS010000006.1"/>
</dbReference>
<gene>
    <name evidence="1" type="ORF">WOA13_09745</name>
</gene>
<reference evidence="1 2" key="1">
    <citation type="submission" date="2024-04" db="EMBL/GenBank/DDBJ databases">
        <title>Methanococcoides sp. LMO-2.</title>
        <authorList>
            <person name="Liang L."/>
        </authorList>
    </citation>
    <scope>NUCLEOTIDE SEQUENCE [LARGE SCALE GENOMIC DNA]</scope>
    <source>
        <strain evidence="1 2">LMO-2</strain>
    </source>
</reference>
<dbReference type="EMBL" id="JBCAUS010000006">
    <property type="protein sequence ID" value="MEL4306101.1"/>
    <property type="molecule type" value="Genomic_DNA"/>
</dbReference>
<comment type="caution">
    <text evidence="1">The sequence shown here is derived from an EMBL/GenBank/DDBJ whole genome shotgun (WGS) entry which is preliminary data.</text>
</comment>
<organism evidence="1 2">
    <name type="scientific">Methanococcoides cohabitans</name>
    <dbReference type="NCBI Taxonomy" id="3136559"/>
    <lineage>
        <taxon>Archaea</taxon>
        <taxon>Methanobacteriati</taxon>
        <taxon>Methanobacteriota</taxon>
        <taxon>Stenosarchaea group</taxon>
        <taxon>Methanomicrobia</taxon>
        <taxon>Methanosarcinales</taxon>
        <taxon>Methanosarcinaceae</taxon>
        <taxon>Methanococcoides</taxon>
    </lineage>
</organism>
<dbReference type="Proteomes" id="UP001396646">
    <property type="component" value="Unassembled WGS sequence"/>
</dbReference>
<evidence type="ECO:0000313" key="2">
    <source>
        <dbReference type="Proteomes" id="UP001396646"/>
    </source>
</evidence>
<protein>
    <submittedName>
        <fullName evidence="1">Uncharacterized protein</fullName>
    </submittedName>
</protein>
<name>A0ABU9KVN3_9EURY</name>